<dbReference type="InterPro" id="IPR057989">
    <property type="entry name" value="TPR_RPAP1/MINIYO-like"/>
</dbReference>
<dbReference type="InParanoid" id="A0A0C2SWD3"/>
<organism evidence="9 10">
    <name type="scientific">Amanita muscaria (strain Koide BX008)</name>
    <dbReference type="NCBI Taxonomy" id="946122"/>
    <lineage>
        <taxon>Eukaryota</taxon>
        <taxon>Fungi</taxon>
        <taxon>Dikarya</taxon>
        <taxon>Basidiomycota</taxon>
        <taxon>Agaricomycotina</taxon>
        <taxon>Agaricomycetes</taxon>
        <taxon>Agaricomycetidae</taxon>
        <taxon>Agaricales</taxon>
        <taxon>Pluteineae</taxon>
        <taxon>Amanitaceae</taxon>
        <taxon>Amanita</taxon>
    </lineage>
</organism>
<keyword evidence="4" id="KW-0539">Nucleus</keyword>
<evidence type="ECO:0008006" key="11">
    <source>
        <dbReference type="Google" id="ProtNLM"/>
    </source>
</evidence>
<dbReference type="AlphaFoldDB" id="A0A0C2SWD3"/>
<dbReference type="InterPro" id="IPR013929">
    <property type="entry name" value="RPAP1_C"/>
</dbReference>
<feature type="region of interest" description="Disordered" evidence="5">
    <location>
        <begin position="130"/>
        <end position="207"/>
    </location>
</feature>
<evidence type="ECO:0000256" key="1">
    <source>
        <dbReference type="ARBA" id="ARBA00004123"/>
    </source>
</evidence>
<dbReference type="Pfam" id="PF08621">
    <property type="entry name" value="RPAP1_N"/>
    <property type="match status" value="1"/>
</dbReference>
<protein>
    <recommendedName>
        <fullName evidence="11">RNA polymerase II-associated protein 1 C-terminal domain-containing protein</fullName>
    </recommendedName>
</protein>
<evidence type="ECO:0000256" key="5">
    <source>
        <dbReference type="SAM" id="MobiDB-lite"/>
    </source>
</evidence>
<comment type="subcellular location">
    <subcellularLocation>
        <location evidence="1">Nucleus</location>
    </subcellularLocation>
</comment>
<feature type="compositionally biased region" description="Basic and acidic residues" evidence="5">
    <location>
        <begin position="91"/>
        <end position="100"/>
    </location>
</feature>
<feature type="domain" description="RPAP1/MINIYO-like TPR repeats" evidence="8">
    <location>
        <begin position="974"/>
        <end position="1150"/>
    </location>
</feature>
<evidence type="ECO:0000313" key="10">
    <source>
        <dbReference type="Proteomes" id="UP000054549"/>
    </source>
</evidence>
<feature type="domain" description="RPAP1 C-terminal" evidence="6">
    <location>
        <begin position="274"/>
        <end position="339"/>
    </location>
</feature>
<dbReference type="InterPro" id="IPR039913">
    <property type="entry name" value="RPAP1/Rba50"/>
</dbReference>
<dbReference type="Pfam" id="PF08620">
    <property type="entry name" value="RPAP1_C"/>
    <property type="match status" value="1"/>
</dbReference>
<gene>
    <name evidence="9" type="ORF">M378DRAFT_9053</name>
</gene>
<feature type="compositionally biased region" description="Low complexity" evidence="5">
    <location>
        <begin position="163"/>
        <end position="173"/>
    </location>
</feature>
<dbReference type="Pfam" id="PF25766">
    <property type="entry name" value="TPR_RPAP1"/>
    <property type="match status" value="1"/>
</dbReference>
<evidence type="ECO:0000259" key="6">
    <source>
        <dbReference type="Pfam" id="PF08620"/>
    </source>
</evidence>
<dbReference type="InterPro" id="IPR013930">
    <property type="entry name" value="RPAP1_N"/>
</dbReference>
<evidence type="ECO:0000256" key="2">
    <source>
        <dbReference type="ARBA" id="ARBA00009953"/>
    </source>
</evidence>
<dbReference type="PANTHER" id="PTHR21483:SF18">
    <property type="entry name" value="RNA POLYMERASE II-ASSOCIATED PROTEIN 1"/>
    <property type="match status" value="1"/>
</dbReference>
<dbReference type="OrthoDB" id="348201at2759"/>
<dbReference type="Proteomes" id="UP000054549">
    <property type="component" value="Unassembled WGS sequence"/>
</dbReference>
<sequence length="1236" mass="137836">MAQPELIGSVVERKSSSFKAPSKPVISNKSGFPAVHHRSKSAFSRNRDAAHNRGKSLAQAPPTITNGSVRLSNHRVRAPDSDDWRAQVSEENQHRVEAMTDEERQEAQREIFDRFGPEIGSILKRVKEARERAGGRRDILEKKSLSDPTPTPVDRGTSPLLPPKSSISRPPSRVRFAELQPQDVHVYESAPPSPRKKAIALPPPPSDDKSIVSLGSYADRSFKGAKNAVADNEAIEGTPEFIRRNYFPGAPLNDPNLAWLRPPSDSPQESSSTLRFDLAGNSIPPELSSSLPTHLGLHHHAEGYHAGYTLDDIFLLSRSTVPAQRATMLGILARIAKKIASMRDGQTAGLEEMIGREEELRKRMLACGLEALGVRGSVGTRAIELVWACIVQWDERLLDVYDVELQSGSDEVIMSIPLEHFLPQVATIYDQGDAAPESFLQLLAILHRLAQENNEIAASIMTTPDLVSNVVRTHLLTPDTTSYPEPAAVEFLNLLAMSSRSNGQALLGHADGLLRFVAILPPSSPFPMSLAISLLTSTLRFYATLGNYGLYANVASTAMTHLVDLERYINFLECSSHQKLCAAWADLLAVWTICAIDPHRTNPPHDILWSQVTSCAWHSAILDLRDKLDVQEHDREVWGALWRAESAWLTGCRVNAIKGGQEERAACAASVREGFAFGKEARVVNFTLDGFRQRLVILGSTSFDGEWVQSVKMLNMHASILSAAITFWISCTPHFHDGPLPSPPFLLPFSKIADLCEQLVNHTLWQTAFNSHSYAYALVRPLASLLYSYLGLSRRLPGTTPDLWVAQALSIITRLLPSHEEFAQDIITEVLSILNPEWLRSKEYREAPVVFASGGFDLIWPFLVHSLRQNSTVYVGPSTPTVTSIALATTQRLPSVNRLGDFGLPLHNDWTLSSLDHLLRSGSSIVFKNLPGNWNGSEVEVVRASLLFTQATRDILSHYSMDQFVLRRDEAIFNCMKVFMLEHEQGQGDSSAEVFRDATVMRLMENLLRPYSFSEVMTDSSQSEQLAVKEDLEAVASRFLGSSVPFFQYYTDFVALYDAISFAHPTFARLLLPPTSMRYAIDYRKLLWDDFGYVMKAIRTPIEDVITADIREYLYPVENNADLLRSYLRALLNDSAQEFLQLVAVQHVASNIWPDLAEETSPFDEDRAFTFLKTIAEQGPKEIVRKVVTYWQEKQGPVLVPPACYEASTTVKETRLDCVKRWKGGELVERLCGLFV</sequence>
<comment type="similarity">
    <text evidence="2">Belongs to the RPAP1 family.</text>
</comment>
<dbReference type="PANTHER" id="PTHR21483">
    <property type="entry name" value="RNA POLYMERASE II-ASSOCIATED PROTEIN 1"/>
    <property type="match status" value="1"/>
</dbReference>
<feature type="compositionally biased region" description="Basic and acidic residues" evidence="5">
    <location>
        <begin position="130"/>
        <end position="145"/>
    </location>
</feature>
<keyword evidence="3" id="KW-0804">Transcription</keyword>
<accession>A0A0C2SWD3</accession>
<dbReference type="GO" id="GO:0006366">
    <property type="term" value="P:transcription by RNA polymerase II"/>
    <property type="evidence" value="ECO:0007669"/>
    <property type="project" value="InterPro"/>
</dbReference>
<evidence type="ECO:0000259" key="7">
    <source>
        <dbReference type="Pfam" id="PF08621"/>
    </source>
</evidence>
<evidence type="ECO:0000256" key="3">
    <source>
        <dbReference type="ARBA" id="ARBA00023163"/>
    </source>
</evidence>
<name>A0A0C2SWD3_AMAMK</name>
<feature type="region of interest" description="Disordered" evidence="5">
    <location>
        <begin position="1"/>
        <end position="100"/>
    </location>
</feature>
<dbReference type="EMBL" id="KN818230">
    <property type="protein sequence ID" value="KIL67775.1"/>
    <property type="molecule type" value="Genomic_DNA"/>
</dbReference>
<reference evidence="9 10" key="1">
    <citation type="submission" date="2014-04" db="EMBL/GenBank/DDBJ databases">
        <title>Evolutionary Origins and Diversification of the Mycorrhizal Mutualists.</title>
        <authorList>
            <consortium name="DOE Joint Genome Institute"/>
            <consortium name="Mycorrhizal Genomics Consortium"/>
            <person name="Kohler A."/>
            <person name="Kuo A."/>
            <person name="Nagy L.G."/>
            <person name="Floudas D."/>
            <person name="Copeland A."/>
            <person name="Barry K.W."/>
            <person name="Cichocki N."/>
            <person name="Veneault-Fourrey C."/>
            <person name="LaButti K."/>
            <person name="Lindquist E.A."/>
            <person name="Lipzen A."/>
            <person name="Lundell T."/>
            <person name="Morin E."/>
            <person name="Murat C."/>
            <person name="Riley R."/>
            <person name="Ohm R."/>
            <person name="Sun H."/>
            <person name="Tunlid A."/>
            <person name="Henrissat B."/>
            <person name="Grigoriev I.V."/>
            <person name="Hibbett D.S."/>
            <person name="Martin F."/>
        </authorList>
    </citation>
    <scope>NUCLEOTIDE SEQUENCE [LARGE SCALE GENOMIC DNA]</scope>
    <source>
        <strain evidence="9 10">Koide BX008</strain>
    </source>
</reference>
<evidence type="ECO:0000313" key="9">
    <source>
        <dbReference type="EMBL" id="KIL67775.1"/>
    </source>
</evidence>
<evidence type="ECO:0000259" key="8">
    <source>
        <dbReference type="Pfam" id="PF25766"/>
    </source>
</evidence>
<feature type="domain" description="RPAP1 N-terminal" evidence="7">
    <location>
        <begin position="87"/>
        <end position="129"/>
    </location>
</feature>
<dbReference type="HOGENOM" id="CLU_006940_0_0_1"/>
<feature type="compositionally biased region" description="Polar residues" evidence="5">
    <location>
        <begin position="62"/>
        <end position="71"/>
    </location>
</feature>
<evidence type="ECO:0000256" key="4">
    <source>
        <dbReference type="ARBA" id="ARBA00023242"/>
    </source>
</evidence>
<proteinExistence type="inferred from homology"/>
<dbReference type="STRING" id="946122.A0A0C2SWD3"/>
<keyword evidence="10" id="KW-1185">Reference proteome</keyword>